<sequence>MKRFELDMILQLGVVTLFSVIMSVHAIDGTADVPVPTDENNTCIYHNVTVSNGHELHLGSGGDTPCEKLYCKGSGKTVMVTGCPPPAPYLKYFQITKTSTNSKSSWPYCCPGLEKLYTGGKKK</sequence>
<dbReference type="EMBL" id="GBBM01004957">
    <property type="protein sequence ID" value="JAC30461.1"/>
    <property type="molecule type" value="mRNA"/>
</dbReference>
<dbReference type="GO" id="GO:0005576">
    <property type="term" value="C:extracellular region"/>
    <property type="evidence" value="ECO:0007669"/>
    <property type="project" value="UniProtKB-SubCell"/>
</dbReference>
<comment type="subcellular location">
    <subcellularLocation>
        <location evidence="1">Secreted</location>
    </subcellularLocation>
</comment>
<evidence type="ECO:0000256" key="2">
    <source>
        <dbReference type="ARBA" id="ARBA00022525"/>
    </source>
</evidence>
<evidence type="ECO:0000313" key="5">
    <source>
        <dbReference type="EMBL" id="JAC30461.1"/>
    </source>
</evidence>
<dbReference type="InterPro" id="IPR029277">
    <property type="entry name" value="SVWC_dom"/>
</dbReference>
<evidence type="ECO:0000256" key="1">
    <source>
        <dbReference type="ARBA" id="ARBA00004613"/>
    </source>
</evidence>
<name>A0A023G8E0_AMBTT</name>
<accession>A0A023G8E0</accession>
<feature type="chain" id="PRO_5001518357" description="Single domain-containing protein" evidence="3">
    <location>
        <begin position="27"/>
        <end position="123"/>
    </location>
</feature>
<dbReference type="Pfam" id="PF15430">
    <property type="entry name" value="SVWC"/>
    <property type="match status" value="1"/>
</dbReference>
<keyword evidence="2" id="KW-0964">Secreted</keyword>
<keyword evidence="3" id="KW-0732">Signal</keyword>
<proteinExistence type="evidence at transcript level"/>
<evidence type="ECO:0000259" key="4">
    <source>
        <dbReference type="Pfam" id="PF15430"/>
    </source>
</evidence>
<protein>
    <recommendedName>
        <fullName evidence="4">Single domain-containing protein</fullName>
    </recommendedName>
</protein>
<feature type="domain" description="Single" evidence="4">
    <location>
        <begin position="43"/>
        <end position="113"/>
    </location>
</feature>
<organism evidence="5">
    <name type="scientific">Amblyomma triste</name>
    <name type="common">Neotropical tick</name>
    <dbReference type="NCBI Taxonomy" id="251400"/>
    <lineage>
        <taxon>Eukaryota</taxon>
        <taxon>Metazoa</taxon>
        <taxon>Ecdysozoa</taxon>
        <taxon>Arthropoda</taxon>
        <taxon>Chelicerata</taxon>
        <taxon>Arachnida</taxon>
        <taxon>Acari</taxon>
        <taxon>Parasitiformes</taxon>
        <taxon>Ixodida</taxon>
        <taxon>Ixodoidea</taxon>
        <taxon>Ixodidae</taxon>
        <taxon>Amblyomminae</taxon>
        <taxon>Amblyomma</taxon>
    </lineage>
</organism>
<feature type="signal peptide" evidence="3">
    <location>
        <begin position="1"/>
        <end position="26"/>
    </location>
</feature>
<evidence type="ECO:0000256" key="3">
    <source>
        <dbReference type="SAM" id="SignalP"/>
    </source>
</evidence>
<reference evidence="5" key="1">
    <citation type="submission" date="2014-03" db="EMBL/GenBank/DDBJ databases">
        <title>The sialotranscriptome of Amblyomma triste, Amblyomma parvum and Amblyomma cajennense ticks, uncovered by 454-based RNA-seq.</title>
        <authorList>
            <person name="Garcia G.R."/>
            <person name="Gardinassi L.G."/>
            <person name="Ribeiro J.M."/>
            <person name="Anatriello E."/>
            <person name="Ferreira B.R."/>
            <person name="Moreira H.N."/>
            <person name="Mafra C."/>
            <person name="Olegario M.M."/>
            <person name="Szabo P.J."/>
            <person name="Miranda-Santos I.K."/>
            <person name="Maruyama S.R."/>
        </authorList>
    </citation>
    <scope>NUCLEOTIDE SEQUENCE</scope>
    <source>
        <strain evidence="5">Mato Grasso do Sul</strain>
        <tissue evidence="5">Salivary glands</tissue>
    </source>
</reference>
<dbReference type="AlphaFoldDB" id="A0A023G8E0"/>